<protein>
    <submittedName>
        <fullName evidence="1">Uncharacterized protein</fullName>
    </submittedName>
</protein>
<dbReference type="RefSeq" id="WP_183954762.1">
    <property type="nucleotide sequence ID" value="NZ_JACHGA010000028.1"/>
</dbReference>
<dbReference type="AlphaFoldDB" id="A0A7W8HUU1"/>
<accession>A0A7W8HUU1</accession>
<organism evidence="1 2">
    <name type="scientific">Rhizobium rosettiformans</name>
    <dbReference type="NCBI Taxonomy" id="1368430"/>
    <lineage>
        <taxon>Bacteria</taxon>
        <taxon>Pseudomonadati</taxon>
        <taxon>Pseudomonadota</taxon>
        <taxon>Alphaproteobacteria</taxon>
        <taxon>Hyphomicrobiales</taxon>
        <taxon>Rhizobiaceae</taxon>
        <taxon>Rhizobium/Agrobacterium group</taxon>
        <taxon>Rhizobium</taxon>
    </lineage>
</organism>
<keyword evidence="2" id="KW-1185">Reference proteome</keyword>
<evidence type="ECO:0000313" key="1">
    <source>
        <dbReference type="EMBL" id="MBB5278671.1"/>
    </source>
</evidence>
<name>A0A7W8HUU1_9HYPH</name>
<dbReference type="EMBL" id="JACHGA010000028">
    <property type="protein sequence ID" value="MBB5278671.1"/>
    <property type="molecule type" value="Genomic_DNA"/>
</dbReference>
<gene>
    <name evidence="1" type="ORF">HNR26_004773</name>
</gene>
<dbReference type="Proteomes" id="UP000550895">
    <property type="component" value="Unassembled WGS sequence"/>
</dbReference>
<sequence>MANAKKVLEPDEVIDGTPIYNGKLEELGDDLGWTFPISIGRNQEERDWKTRDFTLVEFLEKLFDHKESKKKNGACFMQGALVPGVKQRTIPNVHNLNFMVLDIDSGQPMEEVRQTLIDQNLFAVLYTTYSHGTTETKIKKGELMQKLKLEAGEDLTTQHIRFYLLHHKRYDKRIVDTCEFLKEEHVEGGNMVFVTHAPMQKYRVVLPLSESFVLAKQAGGDERKAREKWKRLYVGVAHQIGATYDRSCTDISRLFFWPTHKPGGSFRVEVVIGDNLDLSTVQELDPKELENSNPFTEAGLDDGDEFPIETPWLKTWMRGKYVHFAAGEFFSNYLDERGRPGGGKVTTECPFDDGHTEAGLSTDQGFFCVDGDSDEKSFVAHCQHNSCAEYRKLNFVDRVIQMFNLTEEDLDQFVPEGIDLVDDVAQDQEEEDTVDPSTLTGEELIQYHVDRAKPHDTEKVAKVIKLLIDHQLDNLKATVFLKQLAKNSAIPLGELKKTFNKEVSKLNREAEERKAEENNIVMFPINGDFNEQVDAALRGIKKKNQPARVFQTDTDIVSVDFMKDGRGLRREALSRDAFKVFLQDCVHFYAQSDAGRVVKSAPQDLVNHIYAMPRSNMPLPYLKGIKKHPVLSMEGDFQTKHGYDQYTGIYLNTQGSRILKVPDVPTEKDLDEAYDWFFAFDGLFGDFPFKDDGDDEKALDDPDLIFGESTKAHVLALFLLPIVREIIHGPAPAFVINKPMPGAGSGLFANVFNLVMNNEVCPTAAPPKNGSSEEFEKLILSKLLSDPDSPMFFDNVEKIDNNALASAITSGQWTGRPLGASKMVTLPVHHIWMFSGNNIDRKR</sequence>
<evidence type="ECO:0000313" key="2">
    <source>
        <dbReference type="Proteomes" id="UP000550895"/>
    </source>
</evidence>
<proteinExistence type="predicted"/>
<comment type="caution">
    <text evidence="1">The sequence shown here is derived from an EMBL/GenBank/DDBJ whole genome shotgun (WGS) entry which is preliminary data.</text>
</comment>
<reference evidence="1 2" key="1">
    <citation type="submission" date="2020-08" db="EMBL/GenBank/DDBJ databases">
        <title>Genomic Encyclopedia of Type Strains, Phase IV (KMG-IV): sequencing the most valuable type-strain genomes for metagenomic binning, comparative biology and taxonomic classification.</title>
        <authorList>
            <person name="Goeker M."/>
        </authorList>
    </citation>
    <scope>NUCLEOTIDE SEQUENCE [LARGE SCALE GENOMIC DNA]</scope>
    <source>
        <strain evidence="1 2">DSM 26376</strain>
    </source>
</reference>